<dbReference type="OrthoDB" id="4509688at2759"/>
<dbReference type="EMBL" id="NKHU02000078">
    <property type="protein sequence ID" value="RHZ57462.1"/>
    <property type="molecule type" value="Genomic_DNA"/>
</dbReference>
<feature type="compositionally biased region" description="Low complexity" evidence="1">
    <location>
        <begin position="130"/>
        <end position="159"/>
    </location>
</feature>
<keyword evidence="3" id="KW-1185">Reference proteome</keyword>
<sequence length="308" mass="33508">MTDLPYDYTSWQFLDAIGQASTLQPQLQTDEAMSLAFEFPSHGHGECDFAMLSSDNCLAYGQTSAKTAATGFMHTHSPPVEMAMFAQGMEFRDAFISVPPFPDLTPDTDLSLLRSTSHNATERALFMTIPSSTTSPSSSSSSSSSSLSSTSNQQFSSPTLDPCTPSTTSKESDEDWDRELGPNASLHFYKLPDRLDSIPPSFQSVQRHQRHVHHPPPRVNSHHDDEAADTLTPLEMPDGSTRFTANWLPVDPTGGFTIGFEDVSVSQSASAMEFGSHGYGYGQAHGVGDGYDPVSMEFSKEAFIQMPA</sequence>
<feature type="region of interest" description="Disordered" evidence="1">
    <location>
        <begin position="128"/>
        <end position="180"/>
    </location>
</feature>
<proteinExistence type="predicted"/>
<evidence type="ECO:0000256" key="1">
    <source>
        <dbReference type="SAM" id="MobiDB-lite"/>
    </source>
</evidence>
<dbReference type="Proteomes" id="UP000215305">
    <property type="component" value="Unassembled WGS sequence"/>
</dbReference>
<comment type="caution">
    <text evidence="2">The sequence shown here is derived from an EMBL/GenBank/DDBJ whole genome shotgun (WGS) entry which is preliminary data.</text>
</comment>
<gene>
    <name evidence="2" type="ORF">CDV56_100868</name>
</gene>
<dbReference type="RefSeq" id="XP_026615053.1">
    <property type="nucleotide sequence ID" value="XM_026754487.1"/>
</dbReference>
<dbReference type="GeneID" id="38122842"/>
<dbReference type="AlphaFoldDB" id="A0A397H302"/>
<feature type="region of interest" description="Disordered" evidence="1">
    <location>
        <begin position="198"/>
        <end position="232"/>
    </location>
</feature>
<evidence type="ECO:0000313" key="3">
    <source>
        <dbReference type="Proteomes" id="UP000215305"/>
    </source>
</evidence>
<feature type="compositionally biased region" description="Basic residues" evidence="1">
    <location>
        <begin position="207"/>
        <end position="216"/>
    </location>
</feature>
<reference evidence="2" key="1">
    <citation type="submission" date="2018-08" db="EMBL/GenBank/DDBJ databases">
        <title>Draft genome sequence of azole-resistant Aspergillus thermomutatus (Neosartorya pseudofischeri) strain HMR AF 39, isolated from a human nasal aspirate.</title>
        <authorList>
            <person name="Parent-Michaud M."/>
            <person name="Dufresne P.J."/>
            <person name="Fournier E."/>
            <person name="Martineau C."/>
            <person name="Moreira S."/>
            <person name="Perkins V."/>
            <person name="De Repentigny L."/>
            <person name="Dufresne S.F."/>
        </authorList>
    </citation>
    <scope>NUCLEOTIDE SEQUENCE [LARGE SCALE GENOMIC DNA]</scope>
    <source>
        <strain evidence="2">HMR AF 39</strain>
    </source>
</reference>
<protein>
    <submittedName>
        <fullName evidence="2">Uncharacterized protein</fullName>
    </submittedName>
</protein>
<name>A0A397H302_ASPTH</name>
<dbReference type="VEuPathDB" id="FungiDB:CDV56_100868"/>
<accession>A0A397H302</accession>
<organism evidence="2 3">
    <name type="scientific">Aspergillus thermomutatus</name>
    <name type="common">Neosartorya pseudofischeri</name>
    <dbReference type="NCBI Taxonomy" id="41047"/>
    <lineage>
        <taxon>Eukaryota</taxon>
        <taxon>Fungi</taxon>
        <taxon>Dikarya</taxon>
        <taxon>Ascomycota</taxon>
        <taxon>Pezizomycotina</taxon>
        <taxon>Eurotiomycetes</taxon>
        <taxon>Eurotiomycetidae</taxon>
        <taxon>Eurotiales</taxon>
        <taxon>Aspergillaceae</taxon>
        <taxon>Aspergillus</taxon>
        <taxon>Aspergillus subgen. Fumigati</taxon>
    </lineage>
</organism>
<evidence type="ECO:0000313" key="2">
    <source>
        <dbReference type="EMBL" id="RHZ57462.1"/>
    </source>
</evidence>